<dbReference type="InterPro" id="IPR010131">
    <property type="entry name" value="MdtP/NodT-like"/>
</dbReference>
<dbReference type="PANTHER" id="PTHR30203">
    <property type="entry name" value="OUTER MEMBRANE CATION EFFLUX PROTEIN"/>
    <property type="match status" value="1"/>
</dbReference>
<reference evidence="4 5" key="1">
    <citation type="submission" date="2015-08" db="EMBL/GenBank/DDBJ databases">
        <authorList>
            <person name="Babu N.S."/>
            <person name="Beckwith C.J."/>
            <person name="Beseler K.G."/>
            <person name="Brison A."/>
            <person name="Carone J.V."/>
            <person name="Caskin T.P."/>
            <person name="Diamond M."/>
            <person name="Durham M.E."/>
            <person name="Foxe J.M."/>
            <person name="Go M."/>
            <person name="Henderson B.A."/>
            <person name="Jones I.B."/>
            <person name="McGettigan J.A."/>
            <person name="Micheletti S.J."/>
            <person name="Nasrallah M.E."/>
            <person name="Ortiz D."/>
            <person name="Piller C.R."/>
            <person name="Privatt S.R."/>
            <person name="Schneider S.L."/>
            <person name="Sharp S."/>
            <person name="Smith T.C."/>
            <person name="Stanton J.D."/>
            <person name="Ullery H.E."/>
            <person name="Wilson R.J."/>
            <person name="Serrano M.G."/>
            <person name="Buck G."/>
            <person name="Lee V."/>
            <person name="Wang Y."/>
            <person name="Carvalho R."/>
            <person name="Voegtly L."/>
            <person name="Shi R."/>
            <person name="Duckworth R."/>
            <person name="Johnson A."/>
            <person name="Loviza R."/>
            <person name="Walstead R."/>
            <person name="Shah Z."/>
            <person name="Kiflezghi M."/>
            <person name="Wade K."/>
            <person name="Ball S.L."/>
            <person name="Bradley K.W."/>
            <person name="Asai D.J."/>
            <person name="Bowman C.A."/>
            <person name="Russell D.A."/>
            <person name="Pope W.H."/>
            <person name="Jacobs-Sera D."/>
            <person name="Hendrix R.W."/>
            <person name="Hatfull G.F."/>
        </authorList>
    </citation>
    <scope>NUCLEOTIDE SEQUENCE [LARGE SCALE GENOMIC DNA]</scope>
    <source>
        <strain evidence="4 5">DSM 27648</strain>
    </source>
</reference>
<dbReference type="EMBL" id="CP012333">
    <property type="protein sequence ID" value="AKV00276.1"/>
    <property type="molecule type" value="Genomic_DNA"/>
</dbReference>
<gene>
    <name evidence="4" type="ORF">AKJ09_06939</name>
</gene>
<dbReference type="GO" id="GO:0015562">
    <property type="term" value="F:efflux transmembrane transporter activity"/>
    <property type="evidence" value="ECO:0007669"/>
    <property type="project" value="InterPro"/>
</dbReference>
<evidence type="ECO:0000313" key="5">
    <source>
        <dbReference type="Proteomes" id="UP000064967"/>
    </source>
</evidence>
<name>A0A0K1Q364_9BACT</name>
<dbReference type="AlphaFoldDB" id="A0A0K1Q364"/>
<keyword evidence="2" id="KW-0175">Coiled coil</keyword>
<dbReference type="Gene3D" id="1.20.1600.10">
    <property type="entry name" value="Outer membrane efflux proteins (OEP)"/>
    <property type="match status" value="1"/>
</dbReference>
<dbReference type="Proteomes" id="UP000064967">
    <property type="component" value="Chromosome"/>
</dbReference>
<dbReference type="SUPFAM" id="SSF56954">
    <property type="entry name" value="Outer membrane efflux proteins (OEP)"/>
    <property type="match status" value="1"/>
</dbReference>
<dbReference type="STRING" id="1391654.AKJ09_06939"/>
<organism evidence="4 5">
    <name type="scientific">Labilithrix luteola</name>
    <dbReference type="NCBI Taxonomy" id="1391654"/>
    <lineage>
        <taxon>Bacteria</taxon>
        <taxon>Pseudomonadati</taxon>
        <taxon>Myxococcota</taxon>
        <taxon>Polyangia</taxon>
        <taxon>Polyangiales</taxon>
        <taxon>Labilitrichaceae</taxon>
        <taxon>Labilithrix</taxon>
    </lineage>
</organism>
<evidence type="ECO:0000256" key="2">
    <source>
        <dbReference type="SAM" id="Coils"/>
    </source>
</evidence>
<evidence type="ECO:0000256" key="1">
    <source>
        <dbReference type="ARBA" id="ARBA00007613"/>
    </source>
</evidence>
<keyword evidence="5" id="KW-1185">Reference proteome</keyword>
<feature type="compositionally biased region" description="Polar residues" evidence="3">
    <location>
        <begin position="9"/>
        <end position="21"/>
    </location>
</feature>
<feature type="coiled-coil region" evidence="2">
    <location>
        <begin position="237"/>
        <end position="295"/>
    </location>
</feature>
<proteinExistence type="inferred from homology"/>
<comment type="similarity">
    <text evidence="1">Belongs to the outer membrane factor (OMF) (TC 1.B.17) family.</text>
</comment>
<evidence type="ECO:0000256" key="3">
    <source>
        <dbReference type="SAM" id="MobiDB-lite"/>
    </source>
</evidence>
<feature type="region of interest" description="Disordered" evidence="3">
    <location>
        <begin position="1"/>
        <end position="21"/>
    </location>
</feature>
<dbReference type="KEGG" id="llu:AKJ09_06939"/>
<evidence type="ECO:0000313" key="4">
    <source>
        <dbReference type="EMBL" id="AKV00276.1"/>
    </source>
</evidence>
<protein>
    <submittedName>
        <fullName evidence="4">Outer membrane efflux protein</fullName>
    </submittedName>
</protein>
<dbReference type="InterPro" id="IPR003423">
    <property type="entry name" value="OMP_efflux"/>
</dbReference>
<dbReference type="PANTHER" id="PTHR30203:SF29">
    <property type="entry name" value="PROTEIN CYAE"/>
    <property type="match status" value="1"/>
</dbReference>
<dbReference type="Pfam" id="PF02321">
    <property type="entry name" value="OEP"/>
    <property type="match status" value="2"/>
</dbReference>
<sequence length="529" mass="55333">MTALDSSPCRPSTSIMPSFRQRPSTATLMKDAREHRRIARVLRVVVLPAIVGVHGCAESQVAAPAMATSPTSKSTVAAQAAATTTTTEAAALDAPPMKASFTLEQAIAEALARHPLLRAARADERAADARVDEAHLRELPSAGVSAELNRSTGNTVPGAFFYSQGFPAISGPVEGKALNAGNWQTGASIWASWDVLTFAREAGVIDSALAQRRVSTARVSVVQLDVAYGAADAFLLLLEAQETVRAAQATVDRAETLVAMTKPLVDQTLRPGVDLARAQAELAAARTLLANATQARDVRRANLAVAIGEAGLVVEAAPGNVLEPVDVPRQPARIADNPQVVEANAVVERFSGERAAVRAQFLPRIDLVAALYARGTGLSVVGLSQSPANGLVPDVANWAAGLVVTWSALDIPSISARSRAANADYTAAIARRDQVVLAVSGQLESASAFLRGAQSIARETPIALSAARAAEQQALARYRTTLAPIVDVADAERVLTQAEINDAIARIEVRRALLALARAAGDLGPLLSR</sequence>
<accession>A0A0K1Q364</accession>